<organism evidence="11 12">
    <name type="scientific">Pseudovibrio japonicus</name>
    <dbReference type="NCBI Taxonomy" id="366534"/>
    <lineage>
        <taxon>Bacteria</taxon>
        <taxon>Pseudomonadati</taxon>
        <taxon>Pseudomonadota</taxon>
        <taxon>Alphaproteobacteria</taxon>
        <taxon>Hyphomicrobiales</taxon>
        <taxon>Stappiaceae</taxon>
        <taxon>Pseudovibrio</taxon>
    </lineage>
</organism>
<dbReference type="Pfam" id="PF02530">
    <property type="entry name" value="Porin_2"/>
    <property type="match status" value="1"/>
</dbReference>
<evidence type="ECO:0000256" key="1">
    <source>
        <dbReference type="ARBA" id="ARBA00009521"/>
    </source>
</evidence>
<feature type="signal peptide" evidence="10">
    <location>
        <begin position="1"/>
        <end position="21"/>
    </location>
</feature>
<feature type="chain" id="PRO_5044998915" description="Porin" evidence="10">
    <location>
        <begin position="22"/>
        <end position="351"/>
    </location>
</feature>
<keyword evidence="2 10" id="KW-0813">Transport</keyword>
<dbReference type="InterPro" id="IPR003684">
    <property type="entry name" value="Porin_alphabac"/>
</dbReference>
<keyword evidence="8 10" id="KW-0472">Membrane</keyword>
<comment type="caution">
    <text evidence="11">The sequence shown here is derived from an EMBL/GenBank/DDBJ whole genome shotgun (WGS) entry which is preliminary data.</text>
</comment>
<evidence type="ECO:0000256" key="9">
    <source>
        <dbReference type="ARBA" id="ARBA00023237"/>
    </source>
</evidence>
<name>A0ABQ3EHA9_9HYPH</name>
<evidence type="ECO:0000313" key="12">
    <source>
        <dbReference type="Proteomes" id="UP000637980"/>
    </source>
</evidence>
<evidence type="ECO:0000256" key="7">
    <source>
        <dbReference type="ARBA" id="ARBA00023114"/>
    </source>
</evidence>
<comment type="similarity">
    <text evidence="1 10">Belongs to the alphaproteobacteria porin family.</text>
</comment>
<accession>A0ABQ3EHA9</accession>
<evidence type="ECO:0000256" key="8">
    <source>
        <dbReference type="ARBA" id="ARBA00023136"/>
    </source>
</evidence>
<keyword evidence="12" id="KW-1185">Reference proteome</keyword>
<keyword evidence="3 10" id="KW-1134">Transmembrane beta strand</keyword>
<dbReference type="SUPFAM" id="SSF56935">
    <property type="entry name" value="Porins"/>
    <property type="match status" value="1"/>
</dbReference>
<evidence type="ECO:0000256" key="5">
    <source>
        <dbReference type="ARBA" id="ARBA00022729"/>
    </source>
</evidence>
<keyword evidence="9 10" id="KW-0998">Cell outer membrane</keyword>
<protein>
    <recommendedName>
        <fullName evidence="10">Porin</fullName>
    </recommendedName>
</protein>
<reference evidence="12" key="1">
    <citation type="journal article" date="2019" name="Int. J. Syst. Evol. Microbiol.">
        <title>The Global Catalogue of Microorganisms (GCM) 10K type strain sequencing project: providing services to taxonomists for standard genome sequencing and annotation.</title>
        <authorList>
            <consortium name="The Broad Institute Genomics Platform"/>
            <consortium name="The Broad Institute Genome Sequencing Center for Infectious Disease"/>
            <person name="Wu L."/>
            <person name="Ma J."/>
        </authorList>
    </citation>
    <scope>NUCLEOTIDE SEQUENCE [LARGE SCALE GENOMIC DNA]</scope>
    <source>
        <strain evidence="12">KCTC 12861</strain>
    </source>
</reference>
<dbReference type="RefSeq" id="WP_189437412.1">
    <property type="nucleotide sequence ID" value="NZ_BMXE01000004.1"/>
</dbReference>
<keyword evidence="7 10" id="KW-0626">Porin</keyword>
<evidence type="ECO:0000256" key="10">
    <source>
        <dbReference type="RuleBase" id="RU364005"/>
    </source>
</evidence>
<evidence type="ECO:0000256" key="3">
    <source>
        <dbReference type="ARBA" id="ARBA00022452"/>
    </source>
</evidence>
<dbReference type="EMBL" id="BMXE01000004">
    <property type="protein sequence ID" value="GHB37011.1"/>
    <property type="molecule type" value="Genomic_DNA"/>
</dbReference>
<keyword evidence="5 10" id="KW-0732">Signal</keyword>
<sequence length="351" mass="36869">MNFKKIALAAAAAAAATPAMAADLPVVAEPVNYVQACDAFGAGYFQLPGKDTCIKLGGRIRTNFVSHNLKHGLDDANPYKAYARGYLYFNSMTTTEFATIETYTAFLANHDQDGNDTVIIDDVYVQLGFESGSLLIGDTLSQFDAFTGYTWIAPVSQNFSETYPLLIGYTADLGNGLSLTASIEDSTERGGANNRADFVGALSVSQGWGSAKLSAATHAYDGDDYGYALSASVTVTAMEGIEASFQAQYADQAVSYIGGAAESGFTDAAGVTGFNVGGGVKGDLSDKVSAMLDFSYLSLDQGAADYDRTGIDASVVYTPVTGLSFAVAAGWGDDSNDNEEIKVGTRVQYSF</sequence>
<keyword evidence="4 10" id="KW-0812">Transmembrane</keyword>
<comment type="subcellular location">
    <subcellularLocation>
        <location evidence="10">Cell outer membrane</location>
        <topology evidence="10">Multi-pass membrane protein</topology>
    </subcellularLocation>
</comment>
<evidence type="ECO:0000313" key="11">
    <source>
        <dbReference type="EMBL" id="GHB37011.1"/>
    </source>
</evidence>
<keyword evidence="6 10" id="KW-0406">Ion transport</keyword>
<comment type="domain">
    <text evidence="10">Consists of 16-stranded beta-barrel sheets, with large surface-exposed loops, that form a transmembrane pore at the center of each barrel. The pore is partially ocluded by a peptide loop that folds into the pore lumen.</text>
</comment>
<dbReference type="Proteomes" id="UP000637980">
    <property type="component" value="Unassembled WGS sequence"/>
</dbReference>
<comment type="function">
    <text evidence="10">Forms passive diffusion pores that allow small molecular weight hydrophilic materials across the outer membrane.</text>
</comment>
<evidence type="ECO:0000256" key="4">
    <source>
        <dbReference type="ARBA" id="ARBA00022692"/>
    </source>
</evidence>
<evidence type="ECO:0000256" key="6">
    <source>
        <dbReference type="ARBA" id="ARBA00023065"/>
    </source>
</evidence>
<evidence type="ECO:0000256" key="2">
    <source>
        <dbReference type="ARBA" id="ARBA00022448"/>
    </source>
</evidence>
<proteinExistence type="inferred from homology"/>
<gene>
    <name evidence="11" type="ORF">GCM10007094_28290</name>
</gene>